<dbReference type="Proteomes" id="UP001519325">
    <property type="component" value="Unassembled WGS sequence"/>
</dbReference>
<dbReference type="InterPro" id="IPR001638">
    <property type="entry name" value="Solute-binding_3/MltF_N"/>
</dbReference>
<comment type="caution">
    <text evidence="7">The sequence shown here is derived from an EMBL/GenBank/DDBJ whole genome shotgun (WGS) entry which is preliminary data.</text>
</comment>
<comment type="similarity">
    <text evidence="1 4">Belongs to the bacterial solute-binding protein 3 family.</text>
</comment>
<evidence type="ECO:0000313" key="7">
    <source>
        <dbReference type="EMBL" id="MBP2191665.1"/>
    </source>
</evidence>
<proteinExistence type="inferred from homology"/>
<dbReference type="PROSITE" id="PS51257">
    <property type="entry name" value="PROKAR_LIPOPROTEIN"/>
    <property type="match status" value="1"/>
</dbReference>
<evidence type="ECO:0000256" key="1">
    <source>
        <dbReference type="ARBA" id="ARBA00010333"/>
    </source>
</evidence>
<sequence length="320" mass="33711">MRTRAFAPLLGVALLLAGCGADSSAPQAITMAAVNPTPPELTPITSAPQAEGECDAETSLTPGAMPPPGVMPAGSSMAAIVANGRVRIGVDQNTYLFGFRNPTTGELEGFDIDVAREIAYSLFGDRGKVELRSVTAAERITALRDRQVDLIVRTFSATCERRRDVDFSGVYYRATQRIAAPRNSGIRGSADLAGKRVCVASGTTAAGPLFTLPIRLSVLGVTNWTDCLAALQQGHVDAISADEPILHGLVAQDRNLAVLGDPIGSGAYAVGIAKNNPDLVRFVNGVIERLRTDGSWESIYAKHLSALGPSPGPPATRYRE</sequence>
<accession>A0ABS4QJ21</accession>
<dbReference type="Gene3D" id="3.40.190.10">
    <property type="entry name" value="Periplasmic binding protein-like II"/>
    <property type="match status" value="2"/>
</dbReference>
<dbReference type="CDD" id="cd13690">
    <property type="entry name" value="PBP2_GluB"/>
    <property type="match status" value="1"/>
</dbReference>
<dbReference type="Pfam" id="PF00497">
    <property type="entry name" value="SBP_bac_3"/>
    <property type="match status" value="1"/>
</dbReference>
<gene>
    <name evidence="7" type="ORF">BJ987_004566</name>
</gene>
<keyword evidence="8" id="KW-1185">Reference proteome</keyword>
<dbReference type="PANTHER" id="PTHR30085">
    <property type="entry name" value="AMINO ACID ABC TRANSPORTER PERMEASE"/>
    <property type="match status" value="1"/>
</dbReference>
<dbReference type="SMART" id="SM00062">
    <property type="entry name" value="PBPb"/>
    <property type="match status" value="1"/>
</dbReference>
<name>A0ABS4QJ21_9NOCA</name>
<dbReference type="RefSeq" id="WP_307869720.1">
    <property type="nucleotide sequence ID" value="NZ_JAGGMR010000001.1"/>
</dbReference>
<keyword evidence="3 5" id="KW-0732">Signal</keyword>
<evidence type="ECO:0000256" key="3">
    <source>
        <dbReference type="ARBA" id="ARBA00022729"/>
    </source>
</evidence>
<evidence type="ECO:0000256" key="5">
    <source>
        <dbReference type="SAM" id="SignalP"/>
    </source>
</evidence>
<evidence type="ECO:0000256" key="2">
    <source>
        <dbReference type="ARBA" id="ARBA00022448"/>
    </source>
</evidence>
<dbReference type="PROSITE" id="PS01039">
    <property type="entry name" value="SBP_BACTERIAL_3"/>
    <property type="match status" value="1"/>
</dbReference>
<organism evidence="7 8">
    <name type="scientific">Nocardia goodfellowii</name>
    <dbReference type="NCBI Taxonomy" id="882446"/>
    <lineage>
        <taxon>Bacteria</taxon>
        <taxon>Bacillati</taxon>
        <taxon>Actinomycetota</taxon>
        <taxon>Actinomycetes</taxon>
        <taxon>Mycobacteriales</taxon>
        <taxon>Nocardiaceae</taxon>
        <taxon>Nocardia</taxon>
    </lineage>
</organism>
<dbReference type="EMBL" id="JAGGMR010000001">
    <property type="protein sequence ID" value="MBP2191665.1"/>
    <property type="molecule type" value="Genomic_DNA"/>
</dbReference>
<reference evidence="7 8" key="1">
    <citation type="submission" date="2021-03" db="EMBL/GenBank/DDBJ databases">
        <title>Sequencing the genomes of 1000 actinobacteria strains.</title>
        <authorList>
            <person name="Klenk H.-P."/>
        </authorList>
    </citation>
    <scope>NUCLEOTIDE SEQUENCE [LARGE SCALE GENOMIC DNA]</scope>
    <source>
        <strain evidence="7 8">DSM 45516</strain>
    </source>
</reference>
<dbReference type="InterPro" id="IPR018313">
    <property type="entry name" value="SBP_3_CS"/>
</dbReference>
<keyword evidence="2" id="KW-0813">Transport</keyword>
<feature type="signal peptide" evidence="5">
    <location>
        <begin position="1"/>
        <end position="24"/>
    </location>
</feature>
<dbReference type="InterPro" id="IPR051455">
    <property type="entry name" value="Bact_solute-bind_prot3"/>
</dbReference>
<protein>
    <submittedName>
        <fullName evidence="7">Polar amino acid transport system substrate-binding protein</fullName>
    </submittedName>
</protein>
<evidence type="ECO:0000256" key="4">
    <source>
        <dbReference type="RuleBase" id="RU003744"/>
    </source>
</evidence>
<evidence type="ECO:0000259" key="6">
    <source>
        <dbReference type="SMART" id="SM00062"/>
    </source>
</evidence>
<evidence type="ECO:0000313" key="8">
    <source>
        <dbReference type="Proteomes" id="UP001519325"/>
    </source>
</evidence>
<dbReference type="SUPFAM" id="SSF53850">
    <property type="entry name" value="Periplasmic binding protein-like II"/>
    <property type="match status" value="1"/>
</dbReference>
<dbReference type="PANTHER" id="PTHR30085:SF6">
    <property type="entry name" value="ABC TRANSPORTER GLUTAMINE-BINDING PROTEIN GLNH"/>
    <property type="match status" value="1"/>
</dbReference>
<feature type="chain" id="PRO_5045050750" evidence="5">
    <location>
        <begin position="25"/>
        <end position="320"/>
    </location>
</feature>
<feature type="domain" description="Solute-binding protein family 3/N-terminal" evidence="6">
    <location>
        <begin position="85"/>
        <end position="307"/>
    </location>
</feature>